<proteinExistence type="predicted"/>
<evidence type="ECO:0000256" key="1">
    <source>
        <dbReference type="SAM" id="SignalP"/>
    </source>
</evidence>
<feature type="signal peptide" evidence="1">
    <location>
        <begin position="1"/>
        <end position="23"/>
    </location>
</feature>
<sequence>MTARFSLTAALTLTLITVAGAHAQLPDPLETALSATVSERTPARMALRWTVEGESVTVELLRSDDGAREYVLLEPEEDALSDGQRDVWASIRRGGRSEQADEDGAPRTRMNVGSVDFSDLRAAIGERATLERTLDDGGKVYSFAPLALPGSEDASAAMLRALRGEVIVDPSSAEIRGFRFFAAESFKPNVAARLDRFSMRQDFVHDPDLGGPRFSAMEMSLAGSAAFRRFEQSMRIELLSVDWRDEGGAGTGLGPAADSP</sequence>
<dbReference type="RefSeq" id="WP_150023976.1">
    <property type="nucleotide sequence ID" value="NZ_VWOJ01000005.1"/>
</dbReference>
<gene>
    <name evidence="2" type="ORF">F1654_12905</name>
</gene>
<organism evidence="2 3">
    <name type="scientific">Alkalicaulis satelles</name>
    <dbReference type="NCBI Taxonomy" id="2609175"/>
    <lineage>
        <taxon>Bacteria</taxon>
        <taxon>Pseudomonadati</taxon>
        <taxon>Pseudomonadota</taxon>
        <taxon>Alphaproteobacteria</taxon>
        <taxon>Maricaulales</taxon>
        <taxon>Maricaulaceae</taxon>
        <taxon>Alkalicaulis</taxon>
    </lineage>
</organism>
<dbReference type="Proteomes" id="UP000325122">
    <property type="component" value="Unassembled WGS sequence"/>
</dbReference>
<dbReference type="AlphaFoldDB" id="A0A5M6ZB09"/>
<keyword evidence="3" id="KW-1185">Reference proteome</keyword>
<accession>A0A5M6ZB09</accession>
<evidence type="ECO:0000313" key="3">
    <source>
        <dbReference type="Proteomes" id="UP000325122"/>
    </source>
</evidence>
<evidence type="ECO:0008006" key="4">
    <source>
        <dbReference type="Google" id="ProtNLM"/>
    </source>
</evidence>
<dbReference type="EMBL" id="VWOJ01000005">
    <property type="protein sequence ID" value="KAA5800957.1"/>
    <property type="molecule type" value="Genomic_DNA"/>
</dbReference>
<reference evidence="2 3" key="1">
    <citation type="submission" date="2019-09" db="EMBL/GenBank/DDBJ databases">
        <authorList>
            <person name="Kevbrin V."/>
            <person name="Grouzdev D.S."/>
        </authorList>
    </citation>
    <scope>NUCLEOTIDE SEQUENCE [LARGE SCALE GENOMIC DNA]</scope>
    <source>
        <strain evidence="2 3">G-192</strain>
    </source>
</reference>
<evidence type="ECO:0000313" key="2">
    <source>
        <dbReference type="EMBL" id="KAA5800957.1"/>
    </source>
</evidence>
<feature type="chain" id="PRO_5024428128" description="DUF3108 domain-containing protein" evidence="1">
    <location>
        <begin position="24"/>
        <end position="260"/>
    </location>
</feature>
<keyword evidence="1" id="KW-0732">Signal</keyword>
<name>A0A5M6ZB09_9PROT</name>
<comment type="caution">
    <text evidence="2">The sequence shown here is derived from an EMBL/GenBank/DDBJ whole genome shotgun (WGS) entry which is preliminary data.</text>
</comment>
<protein>
    <recommendedName>
        <fullName evidence="4">DUF3108 domain-containing protein</fullName>
    </recommendedName>
</protein>